<keyword evidence="1" id="KW-0472">Membrane</keyword>
<keyword evidence="3" id="KW-1185">Reference proteome</keyword>
<keyword evidence="1" id="KW-1133">Transmembrane helix</keyword>
<evidence type="ECO:0000256" key="1">
    <source>
        <dbReference type="SAM" id="Phobius"/>
    </source>
</evidence>
<name>A0ABV7Q569_9ACTN</name>
<organism evidence="2 3">
    <name type="scientific">Glycomyces rhizosphaerae</name>
    <dbReference type="NCBI Taxonomy" id="2054422"/>
    <lineage>
        <taxon>Bacteria</taxon>
        <taxon>Bacillati</taxon>
        <taxon>Actinomycetota</taxon>
        <taxon>Actinomycetes</taxon>
        <taxon>Glycomycetales</taxon>
        <taxon>Glycomycetaceae</taxon>
        <taxon>Glycomyces</taxon>
    </lineage>
</organism>
<dbReference type="RefSeq" id="WP_387977890.1">
    <property type="nucleotide sequence ID" value="NZ_JBHRWO010000015.1"/>
</dbReference>
<evidence type="ECO:0000313" key="2">
    <source>
        <dbReference type="EMBL" id="MFC3494282.1"/>
    </source>
</evidence>
<sequence>MRHNRVTACREHRRALRRAFTTAAVATAAAAALGYAIAFSPLAGRVMMGIAGAVVVALWLESRAGRAGSAPPVTRVYFLGQSGND</sequence>
<keyword evidence="1" id="KW-0812">Transmembrane</keyword>
<proteinExistence type="predicted"/>
<feature type="transmembrane region" description="Helical" evidence="1">
    <location>
        <begin position="43"/>
        <end position="60"/>
    </location>
</feature>
<dbReference type="Proteomes" id="UP001595712">
    <property type="component" value="Unassembled WGS sequence"/>
</dbReference>
<accession>A0ABV7Q569</accession>
<protein>
    <submittedName>
        <fullName evidence="2">Uncharacterized protein</fullName>
    </submittedName>
</protein>
<feature type="transmembrane region" description="Helical" evidence="1">
    <location>
        <begin position="20"/>
        <end position="37"/>
    </location>
</feature>
<reference evidence="3" key="1">
    <citation type="journal article" date="2019" name="Int. J. Syst. Evol. Microbiol.">
        <title>The Global Catalogue of Microorganisms (GCM) 10K type strain sequencing project: providing services to taxonomists for standard genome sequencing and annotation.</title>
        <authorList>
            <consortium name="The Broad Institute Genomics Platform"/>
            <consortium name="The Broad Institute Genome Sequencing Center for Infectious Disease"/>
            <person name="Wu L."/>
            <person name="Ma J."/>
        </authorList>
    </citation>
    <scope>NUCLEOTIDE SEQUENCE [LARGE SCALE GENOMIC DNA]</scope>
    <source>
        <strain evidence="3">CGMCC 4.7396</strain>
    </source>
</reference>
<dbReference type="EMBL" id="JBHRWO010000015">
    <property type="protein sequence ID" value="MFC3494282.1"/>
    <property type="molecule type" value="Genomic_DNA"/>
</dbReference>
<gene>
    <name evidence="2" type="ORF">ACFO8M_17500</name>
</gene>
<comment type="caution">
    <text evidence="2">The sequence shown here is derived from an EMBL/GenBank/DDBJ whole genome shotgun (WGS) entry which is preliminary data.</text>
</comment>
<evidence type="ECO:0000313" key="3">
    <source>
        <dbReference type="Proteomes" id="UP001595712"/>
    </source>
</evidence>